<evidence type="ECO:0000313" key="1">
    <source>
        <dbReference type="EMBL" id="JAH75354.1"/>
    </source>
</evidence>
<organism evidence="1">
    <name type="scientific">Anguilla anguilla</name>
    <name type="common">European freshwater eel</name>
    <name type="synonym">Muraena anguilla</name>
    <dbReference type="NCBI Taxonomy" id="7936"/>
    <lineage>
        <taxon>Eukaryota</taxon>
        <taxon>Metazoa</taxon>
        <taxon>Chordata</taxon>
        <taxon>Craniata</taxon>
        <taxon>Vertebrata</taxon>
        <taxon>Euteleostomi</taxon>
        <taxon>Actinopterygii</taxon>
        <taxon>Neopterygii</taxon>
        <taxon>Teleostei</taxon>
        <taxon>Anguilliformes</taxon>
        <taxon>Anguillidae</taxon>
        <taxon>Anguilla</taxon>
    </lineage>
</organism>
<name>A0A0E9VB78_ANGAN</name>
<reference evidence="1" key="1">
    <citation type="submission" date="2014-11" db="EMBL/GenBank/DDBJ databases">
        <authorList>
            <person name="Amaro Gonzalez C."/>
        </authorList>
    </citation>
    <scope>NUCLEOTIDE SEQUENCE</scope>
</reference>
<protein>
    <submittedName>
        <fullName evidence="1">Uncharacterized protein</fullName>
    </submittedName>
</protein>
<proteinExistence type="predicted"/>
<dbReference type="AlphaFoldDB" id="A0A0E9VB78"/>
<accession>A0A0E9VB78</accession>
<reference evidence="1" key="2">
    <citation type="journal article" date="2015" name="Fish Shellfish Immunol.">
        <title>Early steps in the European eel (Anguilla anguilla)-Vibrio vulnificus interaction in the gills: Role of the RtxA13 toxin.</title>
        <authorList>
            <person name="Callol A."/>
            <person name="Pajuelo D."/>
            <person name="Ebbesson L."/>
            <person name="Teles M."/>
            <person name="MacKenzie S."/>
            <person name="Amaro C."/>
        </authorList>
    </citation>
    <scope>NUCLEOTIDE SEQUENCE</scope>
</reference>
<sequence length="22" mass="2464">MPGVVGNIWLYICIAIKMESLL</sequence>
<dbReference type="EMBL" id="GBXM01033223">
    <property type="protein sequence ID" value="JAH75354.1"/>
    <property type="molecule type" value="Transcribed_RNA"/>
</dbReference>